<keyword evidence="5 13" id="KW-0812">Transmembrane</keyword>
<sequence>MGNHGVGEYVSWPGIATLAVSSLFFWLSNRSGRQAKELESVPRLQTLGEIGALLRASKKTTKACMASLTGRVCSDDPLKCENVPDLGVIHRSITREVFMKKNDRGEWKRDNSTLTDFTRETRWHVEDGASKARVHVNDGKSATGLQLKAVFVGFEADGAGGFQGGSDLNAAANLLKVGADLWQGVKKIGREKTEGILPLGTTVTCVGEVSKLATNVDSSSSSTARAAEYVLRKPMQGPFYITTQTMPELVQGLSRSSRRWLLLGIGVTCLGSYLIARKLYKRVLADVRARRFREEIRRRREGGGVEGEGEEEEETSAEKTCVICMHKKYDTVFTNCGHMCCCFECARKCDKCPICREPSPFKRVYEA</sequence>
<keyword evidence="4" id="KW-0808">Transferase</keyword>
<dbReference type="Pfam" id="PF12483">
    <property type="entry name" value="GIDE"/>
    <property type="match status" value="1"/>
</dbReference>
<name>A0AAX4PI36_9CHLO</name>
<dbReference type="Proteomes" id="UP001472866">
    <property type="component" value="Chromosome 12"/>
</dbReference>
<dbReference type="PANTHER" id="PTHR47568:SF2">
    <property type="entry name" value="E3 UBIQUITIN-PROTEIN LIGASE SP1-RELATED"/>
    <property type="match status" value="1"/>
</dbReference>
<evidence type="ECO:0000256" key="12">
    <source>
        <dbReference type="PROSITE-ProRule" id="PRU00175"/>
    </source>
</evidence>
<evidence type="ECO:0000256" key="6">
    <source>
        <dbReference type="ARBA" id="ARBA00022723"/>
    </source>
</evidence>
<accession>A0AAX4PI36</accession>
<evidence type="ECO:0000256" key="4">
    <source>
        <dbReference type="ARBA" id="ARBA00022679"/>
    </source>
</evidence>
<keyword evidence="10 13" id="KW-1133">Transmembrane helix</keyword>
<dbReference type="InterPro" id="IPR022170">
    <property type="entry name" value="MUL1-like"/>
</dbReference>
<dbReference type="PANTHER" id="PTHR47568">
    <property type="match status" value="1"/>
</dbReference>
<dbReference type="SUPFAM" id="SSF57850">
    <property type="entry name" value="RING/U-box"/>
    <property type="match status" value="1"/>
</dbReference>
<evidence type="ECO:0000256" key="2">
    <source>
        <dbReference type="ARBA" id="ARBA00004141"/>
    </source>
</evidence>
<dbReference type="AlphaFoldDB" id="A0AAX4PI36"/>
<evidence type="ECO:0000313" key="15">
    <source>
        <dbReference type="EMBL" id="WZN65612.1"/>
    </source>
</evidence>
<evidence type="ECO:0000256" key="11">
    <source>
        <dbReference type="ARBA" id="ARBA00023136"/>
    </source>
</evidence>
<evidence type="ECO:0000256" key="8">
    <source>
        <dbReference type="ARBA" id="ARBA00022786"/>
    </source>
</evidence>
<keyword evidence="9" id="KW-0862">Zinc</keyword>
<reference evidence="15 16" key="1">
    <citation type="submission" date="2024-03" db="EMBL/GenBank/DDBJ databases">
        <title>Complete genome sequence of the green alga Chloropicon roscoffensis RCC1871.</title>
        <authorList>
            <person name="Lemieux C."/>
            <person name="Pombert J.-F."/>
            <person name="Otis C."/>
            <person name="Turmel M."/>
        </authorList>
    </citation>
    <scope>NUCLEOTIDE SEQUENCE [LARGE SCALE GENOMIC DNA]</scope>
    <source>
        <strain evidence="15 16">RCC1871</strain>
    </source>
</reference>
<evidence type="ECO:0000313" key="16">
    <source>
        <dbReference type="Proteomes" id="UP001472866"/>
    </source>
</evidence>
<organism evidence="15 16">
    <name type="scientific">Chloropicon roscoffensis</name>
    <dbReference type="NCBI Taxonomy" id="1461544"/>
    <lineage>
        <taxon>Eukaryota</taxon>
        <taxon>Viridiplantae</taxon>
        <taxon>Chlorophyta</taxon>
        <taxon>Chloropicophyceae</taxon>
        <taxon>Chloropicales</taxon>
        <taxon>Chloropicaceae</taxon>
        <taxon>Chloropicon</taxon>
    </lineage>
</organism>
<keyword evidence="6" id="KW-0479">Metal-binding</keyword>
<feature type="transmembrane region" description="Helical" evidence="13">
    <location>
        <begin position="260"/>
        <end position="280"/>
    </location>
</feature>
<feature type="transmembrane region" description="Helical" evidence="13">
    <location>
        <begin position="6"/>
        <end position="27"/>
    </location>
</feature>
<dbReference type="GO" id="GO:0061630">
    <property type="term" value="F:ubiquitin protein ligase activity"/>
    <property type="evidence" value="ECO:0007669"/>
    <property type="project" value="UniProtKB-EC"/>
</dbReference>
<evidence type="ECO:0000256" key="13">
    <source>
        <dbReference type="SAM" id="Phobius"/>
    </source>
</evidence>
<gene>
    <name evidence="15" type="ORF">HKI87_12g71720</name>
</gene>
<evidence type="ECO:0000256" key="5">
    <source>
        <dbReference type="ARBA" id="ARBA00022692"/>
    </source>
</evidence>
<protein>
    <recommendedName>
        <fullName evidence="3">RING-type E3 ubiquitin transferase</fullName>
        <ecNumber evidence="3">2.3.2.27</ecNumber>
    </recommendedName>
</protein>
<dbReference type="InterPro" id="IPR001841">
    <property type="entry name" value="Znf_RING"/>
</dbReference>
<evidence type="ECO:0000256" key="9">
    <source>
        <dbReference type="ARBA" id="ARBA00022833"/>
    </source>
</evidence>
<keyword evidence="7 12" id="KW-0863">Zinc-finger</keyword>
<dbReference type="PROSITE" id="PS50089">
    <property type="entry name" value="ZF_RING_2"/>
    <property type="match status" value="1"/>
</dbReference>
<dbReference type="InterPro" id="IPR044231">
    <property type="entry name" value="SP1/SPL1"/>
</dbReference>
<dbReference type="EC" id="2.3.2.27" evidence="3"/>
<dbReference type="EMBL" id="CP151512">
    <property type="protein sequence ID" value="WZN65612.1"/>
    <property type="molecule type" value="Genomic_DNA"/>
</dbReference>
<keyword evidence="8" id="KW-0833">Ubl conjugation pathway</keyword>
<evidence type="ECO:0000256" key="7">
    <source>
        <dbReference type="ARBA" id="ARBA00022771"/>
    </source>
</evidence>
<evidence type="ECO:0000256" key="1">
    <source>
        <dbReference type="ARBA" id="ARBA00000900"/>
    </source>
</evidence>
<feature type="domain" description="RING-type" evidence="14">
    <location>
        <begin position="321"/>
        <end position="356"/>
    </location>
</feature>
<dbReference type="GO" id="GO:0008270">
    <property type="term" value="F:zinc ion binding"/>
    <property type="evidence" value="ECO:0007669"/>
    <property type="project" value="UniProtKB-KW"/>
</dbReference>
<dbReference type="Gene3D" id="3.30.40.10">
    <property type="entry name" value="Zinc/RING finger domain, C3HC4 (zinc finger)"/>
    <property type="match status" value="1"/>
</dbReference>
<dbReference type="GO" id="GO:0016567">
    <property type="term" value="P:protein ubiquitination"/>
    <property type="evidence" value="ECO:0007669"/>
    <property type="project" value="InterPro"/>
</dbReference>
<keyword evidence="16" id="KW-1185">Reference proteome</keyword>
<evidence type="ECO:0000259" key="14">
    <source>
        <dbReference type="PROSITE" id="PS50089"/>
    </source>
</evidence>
<keyword evidence="11 13" id="KW-0472">Membrane</keyword>
<comment type="subcellular location">
    <subcellularLocation>
        <location evidence="2">Membrane</location>
        <topology evidence="2">Multi-pass membrane protein</topology>
    </subcellularLocation>
</comment>
<comment type="catalytic activity">
    <reaction evidence="1">
        <text>S-ubiquitinyl-[E2 ubiquitin-conjugating enzyme]-L-cysteine + [acceptor protein]-L-lysine = [E2 ubiquitin-conjugating enzyme]-L-cysteine + N(6)-ubiquitinyl-[acceptor protein]-L-lysine.</text>
        <dbReference type="EC" id="2.3.2.27"/>
    </reaction>
</comment>
<evidence type="ECO:0000256" key="10">
    <source>
        <dbReference type="ARBA" id="ARBA00022989"/>
    </source>
</evidence>
<dbReference type="InterPro" id="IPR013083">
    <property type="entry name" value="Znf_RING/FYVE/PHD"/>
</dbReference>
<evidence type="ECO:0000256" key="3">
    <source>
        <dbReference type="ARBA" id="ARBA00012483"/>
    </source>
</evidence>
<proteinExistence type="predicted"/>
<dbReference type="GO" id="GO:0016020">
    <property type="term" value="C:membrane"/>
    <property type="evidence" value="ECO:0007669"/>
    <property type="project" value="UniProtKB-SubCell"/>
</dbReference>
<dbReference type="Pfam" id="PF13920">
    <property type="entry name" value="zf-C3HC4_3"/>
    <property type="match status" value="1"/>
</dbReference>